<comment type="caution">
    <text evidence="1">The sequence shown here is derived from an EMBL/GenBank/DDBJ whole genome shotgun (WGS) entry which is preliminary data.</text>
</comment>
<organism evidence="1 2">
    <name type="scientific">Melastoma candidum</name>
    <dbReference type="NCBI Taxonomy" id="119954"/>
    <lineage>
        <taxon>Eukaryota</taxon>
        <taxon>Viridiplantae</taxon>
        <taxon>Streptophyta</taxon>
        <taxon>Embryophyta</taxon>
        <taxon>Tracheophyta</taxon>
        <taxon>Spermatophyta</taxon>
        <taxon>Magnoliopsida</taxon>
        <taxon>eudicotyledons</taxon>
        <taxon>Gunneridae</taxon>
        <taxon>Pentapetalae</taxon>
        <taxon>rosids</taxon>
        <taxon>malvids</taxon>
        <taxon>Myrtales</taxon>
        <taxon>Melastomataceae</taxon>
        <taxon>Melastomatoideae</taxon>
        <taxon>Melastomateae</taxon>
        <taxon>Melastoma</taxon>
    </lineage>
</organism>
<dbReference type="EMBL" id="CM042884">
    <property type="protein sequence ID" value="KAI4371039.1"/>
    <property type="molecule type" value="Genomic_DNA"/>
</dbReference>
<proteinExistence type="predicted"/>
<evidence type="ECO:0000313" key="2">
    <source>
        <dbReference type="Proteomes" id="UP001057402"/>
    </source>
</evidence>
<dbReference type="Proteomes" id="UP001057402">
    <property type="component" value="Chromosome 5"/>
</dbReference>
<protein>
    <submittedName>
        <fullName evidence="1">Uncharacterized protein</fullName>
    </submittedName>
</protein>
<accession>A0ACB9QWT9</accession>
<reference evidence="2" key="1">
    <citation type="journal article" date="2023" name="Front. Plant Sci.">
        <title>Chromosomal-level genome assembly of Melastoma candidum provides insights into trichome evolution.</title>
        <authorList>
            <person name="Zhong Y."/>
            <person name="Wu W."/>
            <person name="Sun C."/>
            <person name="Zou P."/>
            <person name="Liu Y."/>
            <person name="Dai S."/>
            <person name="Zhou R."/>
        </authorList>
    </citation>
    <scope>NUCLEOTIDE SEQUENCE [LARGE SCALE GENOMIC DNA]</scope>
</reference>
<evidence type="ECO:0000313" key="1">
    <source>
        <dbReference type="EMBL" id="KAI4371039.1"/>
    </source>
</evidence>
<keyword evidence="2" id="KW-1185">Reference proteome</keyword>
<name>A0ACB9QWT9_9MYRT</name>
<sequence length="101" mass="11092">MKFPTGLGMLFGSPPGTKTVAIAQASLGGMVAVIGKLGDEDYGHAMLYYLNMNNVQTRSIHMDSKRLSTSSLMRISKRSWLKMSYVKPCAEVSKIKIRVHG</sequence>
<gene>
    <name evidence="1" type="ORF">MLD38_019315</name>
</gene>